<reference evidence="1" key="2">
    <citation type="journal article" date="2015" name="Appl. Microbiol. Biotechnol.">
        <title>Genotype-driven isolation of enterocin with novel bioactivities from mangrove-derived Streptomyces qinglanensis 172205.</title>
        <authorList>
            <person name="Xu D.B."/>
            <person name="Ma M."/>
            <person name="Deng Z.X."/>
            <person name="Hong K."/>
        </authorList>
    </citation>
    <scope>NUCLEOTIDE SEQUENCE</scope>
    <source>
        <strain evidence="1">172205</strain>
    </source>
</reference>
<evidence type="ECO:0000313" key="1">
    <source>
        <dbReference type="EMBL" id="AIN46703.1"/>
    </source>
</evidence>
<protein>
    <submittedName>
        <fullName evidence="1 2">Ferredoxin</fullName>
    </submittedName>
</protein>
<accession>A0A0F6NRI7</accession>
<dbReference type="AlphaFoldDB" id="A0A0F6NRI7"/>
<reference evidence="2" key="4">
    <citation type="submission" date="2016-10" db="EMBL/GenBank/DDBJ databases">
        <authorList>
            <person name="de Groot N.N."/>
        </authorList>
    </citation>
    <scope>NUCLEOTIDE SEQUENCE [LARGE SCALE GENOMIC DNA]</scope>
    <source>
        <strain evidence="2">CGMCC 4.6825</strain>
    </source>
</reference>
<reference evidence="3" key="3">
    <citation type="submission" date="2016-10" db="EMBL/GenBank/DDBJ databases">
        <authorList>
            <person name="Varghese N."/>
            <person name="Submissions S."/>
        </authorList>
    </citation>
    <scope>NUCLEOTIDE SEQUENCE [LARGE SCALE GENOMIC DNA]</scope>
    <source>
        <strain evidence="3">CGMCC 4.6825</strain>
    </source>
</reference>
<gene>
    <name evidence="1" type="primary">encQ</name>
    <name evidence="2" type="ORF">SAMN05421870_103242</name>
</gene>
<organism evidence="1">
    <name type="scientific">Streptomyces qinglanensis</name>
    <dbReference type="NCBI Taxonomy" id="943816"/>
    <lineage>
        <taxon>Bacteria</taxon>
        <taxon>Bacillati</taxon>
        <taxon>Actinomycetota</taxon>
        <taxon>Actinomycetes</taxon>
        <taxon>Kitasatosporales</taxon>
        <taxon>Streptomycetaceae</taxon>
        <taxon>Streptomyces</taxon>
    </lineage>
</organism>
<dbReference type="EMBL" id="FOGO01000003">
    <property type="protein sequence ID" value="SER66309.1"/>
    <property type="molecule type" value="Genomic_DNA"/>
</dbReference>
<evidence type="ECO:0000313" key="3">
    <source>
        <dbReference type="Proteomes" id="UP000182841"/>
    </source>
</evidence>
<dbReference type="EMBL" id="KM000069">
    <property type="protein sequence ID" value="AIN46703.1"/>
    <property type="molecule type" value="Genomic_DNA"/>
</dbReference>
<keyword evidence="3" id="KW-1185">Reference proteome</keyword>
<dbReference type="Gene3D" id="3.30.70.20">
    <property type="match status" value="1"/>
</dbReference>
<sequence>MTGEPAAARWRLAVDAEQCIGSAACAGACARFRMTDDGRAEPVAEVVDAEEAVRDAAECCPVEAITVTDADTGAPVAP</sequence>
<name>A0A0F6NRI7_9ACTN</name>
<evidence type="ECO:0000313" key="2">
    <source>
        <dbReference type="EMBL" id="SER66309.1"/>
    </source>
</evidence>
<proteinExistence type="predicted"/>
<dbReference type="Proteomes" id="UP000182841">
    <property type="component" value="Unassembled WGS sequence"/>
</dbReference>
<dbReference type="RefSeq" id="WP_074999506.1">
    <property type="nucleotide sequence ID" value="NZ_FOGO01000003.1"/>
</dbReference>
<dbReference type="Pfam" id="PF13459">
    <property type="entry name" value="Fer4_15"/>
    <property type="match status" value="1"/>
</dbReference>
<dbReference type="SUPFAM" id="SSF54862">
    <property type="entry name" value="4Fe-4S ferredoxins"/>
    <property type="match status" value="1"/>
</dbReference>
<reference evidence="1" key="1">
    <citation type="submission" date="2014-06" db="EMBL/GenBank/DDBJ databases">
        <authorList>
            <person name="Xu D."/>
            <person name="Ma M."/>
            <person name="Liu Y."/>
            <person name="Zhou T."/>
            <person name="Deng Z."/>
            <person name="Hong K."/>
        </authorList>
    </citation>
    <scope>NUCLEOTIDE SEQUENCE</scope>
    <source>
        <strain evidence="1">172205</strain>
    </source>
</reference>